<dbReference type="SUPFAM" id="SSF160719">
    <property type="entry name" value="gpW/gp25-like"/>
    <property type="match status" value="1"/>
</dbReference>
<sequence length="134" mass="15579">MIPSVTGFLEQDFEIETQPTNTYKMELESNLIRGYTDGQEAMKQAIFKILSTERYQYVMYSWNYGIELIDLYGEPVSYVCPELERRITEALTWDERIESVDNFEFDTSKKGEVLVTFTAHTIFGDVAAEKVVNF</sequence>
<reference evidence="1 2" key="1">
    <citation type="journal article" date="2019" name="Nat. Med.">
        <title>A library of human gut bacterial isolates paired with longitudinal multiomics data enables mechanistic microbiome research.</title>
        <authorList>
            <person name="Poyet M."/>
            <person name="Groussin M."/>
            <person name="Gibbons S.M."/>
            <person name="Avila-Pacheco J."/>
            <person name="Jiang X."/>
            <person name="Kearney S.M."/>
            <person name="Perrotta A.R."/>
            <person name="Berdy B."/>
            <person name="Zhao S."/>
            <person name="Lieberman T.D."/>
            <person name="Swanson P.K."/>
            <person name="Smith M."/>
            <person name="Roesemann S."/>
            <person name="Alexander J.E."/>
            <person name="Rich S.A."/>
            <person name="Livny J."/>
            <person name="Vlamakis H."/>
            <person name="Clish C."/>
            <person name="Bullock K."/>
            <person name="Deik A."/>
            <person name="Scott J."/>
            <person name="Pierce K.A."/>
            <person name="Xavier R.J."/>
            <person name="Alm E.J."/>
        </authorList>
    </citation>
    <scope>NUCLEOTIDE SEQUENCE [LARGE SCALE GENOMIC DNA]</scope>
    <source>
        <strain evidence="1 2">BIOML-A1</strain>
    </source>
</reference>
<evidence type="ECO:0000313" key="2">
    <source>
        <dbReference type="Proteomes" id="UP000461506"/>
    </source>
</evidence>
<proteinExistence type="predicted"/>
<dbReference type="InterPro" id="IPR020288">
    <property type="entry name" value="Sheath_initiator"/>
</dbReference>
<dbReference type="RefSeq" id="WP_154276895.1">
    <property type="nucleotide sequence ID" value="NZ_WKQN01000004.1"/>
</dbReference>
<name>A0A844DV15_9FIRM</name>
<dbReference type="EMBL" id="WKQN01000004">
    <property type="protein sequence ID" value="MSC62983.1"/>
    <property type="molecule type" value="Genomic_DNA"/>
</dbReference>
<dbReference type="Proteomes" id="UP000461506">
    <property type="component" value="Unassembled WGS sequence"/>
</dbReference>
<accession>A0A844DV15</accession>
<evidence type="ECO:0000313" key="1">
    <source>
        <dbReference type="EMBL" id="MSC62983.1"/>
    </source>
</evidence>
<protein>
    <submittedName>
        <fullName evidence="1">DUF2634 domain-containing protein</fullName>
    </submittedName>
</protein>
<organism evidence="1 2">
    <name type="scientific">Faecalibacterium prausnitzii</name>
    <dbReference type="NCBI Taxonomy" id="853"/>
    <lineage>
        <taxon>Bacteria</taxon>
        <taxon>Bacillati</taxon>
        <taxon>Bacillota</taxon>
        <taxon>Clostridia</taxon>
        <taxon>Eubacteriales</taxon>
        <taxon>Oscillospiraceae</taxon>
        <taxon>Faecalibacterium</taxon>
    </lineage>
</organism>
<comment type="caution">
    <text evidence="1">The sequence shown here is derived from an EMBL/GenBank/DDBJ whole genome shotgun (WGS) entry which is preliminary data.</text>
</comment>
<gene>
    <name evidence="1" type="ORF">GKD95_06450</name>
</gene>
<dbReference type="AlphaFoldDB" id="A0A844DV15"/>
<dbReference type="Pfam" id="PF10934">
    <property type="entry name" value="Sheath_initiator"/>
    <property type="match status" value="1"/>
</dbReference>
<dbReference type="Gene3D" id="3.10.450.40">
    <property type="match status" value="1"/>
</dbReference>